<keyword evidence="4" id="KW-1185">Reference proteome</keyword>
<feature type="transmembrane region" description="Helical" evidence="2">
    <location>
        <begin position="12"/>
        <end position="43"/>
    </location>
</feature>
<dbReference type="RefSeq" id="WP_160550866.1">
    <property type="nucleotide sequence ID" value="NZ_CP047650.1"/>
</dbReference>
<protein>
    <submittedName>
        <fullName evidence="3">Uncharacterized protein</fullName>
    </submittedName>
</protein>
<feature type="compositionally biased region" description="Low complexity" evidence="1">
    <location>
        <begin position="79"/>
        <end position="88"/>
    </location>
</feature>
<dbReference type="EMBL" id="CP047650">
    <property type="protein sequence ID" value="QHI97348.1"/>
    <property type="molecule type" value="Genomic_DNA"/>
</dbReference>
<sequence>MPEPTWGQRLLLAVIKLVLVAAGAVFALAALCAVLVLFCVWAVRRTWARLTGRPVAPWVLRTDPMAVWRQASAFRRGAQPAAAETAEQAEARRRFPAADVTDVTPK</sequence>
<keyword evidence="2" id="KW-0812">Transmembrane</keyword>
<gene>
    <name evidence="3" type="ORF">GT347_04740</name>
</gene>
<dbReference type="Proteomes" id="UP000464787">
    <property type="component" value="Chromosome"/>
</dbReference>
<reference evidence="3 4" key="1">
    <citation type="submission" date="2020-01" db="EMBL/GenBank/DDBJ databases">
        <title>Genome sequencing of strain KACC 21265.</title>
        <authorList>
            <person name="Heo J."/>
            <person name="Kim S.-J."/>
            <person name="Kim J.-S."/>
            <person name="Hong S.-B."/>
            <person name="Kwon S.-W."/>
        </authorList>
    </citation>
    <scope>NUCLEOTIDE SEQUENCE [LARGE SCALE GENOMIC DNA]</scope>
    <source>
        <strain evidence="3 4">KACC 21265</strain>
    </source>
</reference>
<accession>A0A857J3A1</accession>
<organism evidence="3 4">
    <name type="scientific">Xylophilus rhododendri</name>
    <dbReference type="NCBI Taxonomy" id="2697032"/>
    <lineage>
        <taxon>Bacteria</taxon>
        <taxon>Pseudomonadati</taxon>
        <taxon>Pseudomonadota</taxon>
        <taxon>Betaproteobacteria</taxon>
        <taxon>Burkholderiales</taxon>
        <taxon>Xylophilus</taxon>
    </lineage>
</organism>
<name>A0A857J3A1_9BURK</name>
<dbReference type="AlphaFoldDB" id="A0A857J3A1"/>
<feature type="region of interest" description="Disordered" evidence="1">
    <location>
        <begin position="79"/>
        <end position="106"/>
    </location>
</feature>
<keyword evidence="2" id="KW-0472">Membrane</keyword>
<evidence type="ECO:0000256" key="1">
    <source>
        <dbReference type="SAM" id="MobiDB-lite"/>
    </source>
</evidence>
<evidence type="ECO:0000313" key="3">
    <source>
        <dbReference type="EMBL" id="QHI97348.1"/>
    </source>
</evidence>
<evidence type="ECO:0000313" key="4">
    <source>
        <dbReference type="Proteomes" id="UP000464787"/>
    </source>
</evidence>
<keyword evidence="2" id="KW-1133">Transmembrane helix</keyword>
<evidence type="ECO:0000256" key="2">
    <source>
        <dbReference type="SAM" id="Phobius"/>
    </source>
</evidence>
<proteinExistence type="predicted"/>
<dbReference type="KEGG" id="xyk:GT347_04740"/>